<dbReference type="GO" id="GO:0007339">
    <property type="term" value="P:binding of sperm to zona pellucida"/>
    <property type="evidence" value="ECO:0007669"/>
    <property type="project" value="TreeGrafter"/>
</dbReference>
<keyword evidence="6" id="KW-0165">Cleavage on pair of basic residues</keyword>
<dbReference type="AlphaFoldDB" id="A0AAE0UNG8"/>
<feature type="region of interest" description="Disordered" evidence="15">
    <location>
        <begin position="708"/>
        <end position="770"/>
    </location>
</feature>
<keyword evidence="12" id="KW-0278">Fertilization</keyword>
<comment type="caution">
    <text evidence="14">Lacks conserved residue(s) required for the propagation of feature annotation.</text>
</comment>
<dbReference type="PROSITE" id="PS51034">
    <property type="entry name" value="ZP_2"/>
    <property type="match status" value="1"/>
</dbReference>
<dbReference type="GO" id="GO:0032190">
    <property type="term" value="F:acrosin binding"/>
    <property type="evidence" value="ECO:0007669"/>
    <property type="project" value="TreeGrafter"/>
</dbReference>
<feature type="compositionally biased region" description="Polar residues" evidence="15">
    <location>
        <begin position="334"/>
        <end position="357"/>
    </location>
</feature>
<dbReference type="Gene3D" id="4.10.110.10">
    <property type="entry name" value="Spasmolytic Protein, domain 1"/>
    <property type="match status" value="1"/>
</dbReference>
<dbReference type="Pfam" id="PF23344">
    <property type="entry name" value="ZP-N"/>
    <property type="match status" value="1"/>
</dbReference>
<evidence type="ECO:0000259" key="17">
    <source>
        <dbReference type="PROSITE" id="PS51448"/>
    </source>
</evidence>
<feature type="domain" description="ZP" evidence="16">
    <location>
        <begin position="929"/>
        <end position="1204"/>
    </location>
</feature>
<evidence type="ECO:0000256" key="7">
    <source>
        <dbReference type="ARBA" id="ARBA00022692"/>
    </source>
</evidence>
<dbReference type="PANTHER" id="PTHR23343:SF117">
    <property type="entry name" value="ZONA PELLUCIDA SPERM-BINDING PROTEIN 4-LIKE ISOFORM X1"/>
    <property type="match status" value="1"/>
</dbReference>
<evidence type="ECO:0000256" key="8">
    <source>
        <dbReference type="ARBA" id="ARBA00022989"/>
    </source>
</evidence>
<evidence type="ECO:0000256" key="12">
    <source>
        <dbReference type="ARBA" id="ARBA00023279"/>
    </source>
</evidence>
<keyword evidence="8" id="KW-1133">Transmembrane helix</keyword>
<keyword evidence="4" id="KW-0964">Secreted</keyword>
<feature type="disulfide bond" evidence="14">
    <location>
        <begin position="889"/>
        <end position="915"/>
    </location>
</feature>
<evidence type="ECO:0000256" key="5">
    <source>
        <dbReference type="ARBA" id="ARBA00022530"/>
    </source>
</evidence>
<feature type="compositionally biased region" description="Pro residues" evidence="15">
    <location>
        <begin position="563"/>
        <end position="572"/>
    </location>
</feature>
<accession>A0AAE0UNG8</accession>
<feature type="compositionally biased region" description="Polar residues" evidence="15">
    <location>
        <begin position="758"/>
        <end position="770"/>
    </location>
</feature>
<dbReference type="Pfam" id="PF00100">
    <property type="entry name" value="Zona_pellucida"/>
    <property type="match status" value="1"/>
</dbReference>
<dbReference type="Gene3D" id="2.60.40.4100">
    <property type="entry name" value="Zona pellucida, ZP-C domain"/>
    <property type="match status" value="1"/>
</dbReference>
<reference evidence="18" key="1">
    <citation type="submission" date="2023-06" db="EMBL/GenBank/DDBJ databases">
        <title>Male Hemibagrus guttatus genome.</title>
        <authorList>
            <person name="Bian C."/>
        </authorList>
    </citation>
    <scope>NUCLEOTIDE SEQUENCE</scope>
    <source>
        <strain evidence="18">Male_cb2023</strain>
        <tissue evidence="18">Muscle</tissue>
    </source>
</reference>
<feature type="compositionally biased region" description="Polar residues" evidence="15">
    <location>
        <begin position="310"/>
        <end position="325"/>
    </location>
</feature>
<dbReference type="PROSITE" id="PS00025">
    <property type="entry name" value="P_TREFOIL_1"/>
    <property type="match status" value="1"/>
</dbReference>
<gene>
    <name evidence="18" type="ORF">QTP70_032102</name>
</gene>
<dbReference type="InterPro" id="IPR055355">
    <property type="entry name" value="ZP-C"/>
</dbReference>
<keyword evidence="3" id="KW-1003">Cell membrane</keyword>
<evidence type="ECO:0000256" key="6">
    <source>
        <dbReference type="ARBA" id="ARBA00022685"/>
    </source>
</evidence>
<comment type="subcellular location">
    <subcellularLocation>
        <location evidence="1">Cell membrane</location>
        <topology evidence="1">Single-pass type I membrane protein</topology>
    </subcellularLocation>
    <subcellularLocation>
        <location evidence="13">Zona pellucida</location>
    </subcellularLocation>
</comment>
<dbReference type="GO" id="GO:0035805">
    <property type="term" value="C:egg coat"/>
    <property type="evidence" value="ECO:0007669"/>
    <property type="project" value="UniProtKB-SubCell"/>
</dbReference>
<dbReference type="InterPro" id="IPR055356">
    <property type="entry name" value="ZP-N"/>
</dbReference>
<dbReference type="Gene3D" id="2.60.40.3210">
    <property type="entry name" value="Zona pellucida, ZP-N domain"/>
    <property type="match status" value="1"/>
</dbReference>
<keyword evidence="10 14" id="KW-1015">Disulfide bond</keyword>
<proteinExistence type="inferred from homology"/>
<evidence type="ECO:0000256" key="4">
    <source>
        <dbReference type="ARBA" id="ARBA00022525"/>
    </source>
</evidence>
<evidence type="ECO:0000256" key="11">
    <source>
        <dbReference type="ARBA" id="ARBA00023180"/>
    </source>
</evidence>
<dbReference type="InterPro" id="IPR042235">
    <property type="entry name" value="ZP-C_dom"/>
</dbReference>
<keyword evidence="7" id="KW-0812">Transmembrane</keyword>
<sequence>SNAASSETQGRRFSQTRHSIVDETENLNNLNTSSNTNKYMLTPRQVGADVKELFQSDSPGFDGQAVQGKVNLSSTHITEEWLQMRPHVQCSPAAIILTAKGWNYVHLLVDRVGSSPVSLLHLPSHCGYNVRATWRDLILIVPYDGCYVLQQNGSYVLPLLWWGMPMSISCPMTPASALTSPSGFCSNLGITLMIEGSLRRIEKYSIKVNEEWVPLVSSTCAYLMDSATENLILFIPFTVQCAKDGGSTLNILLDEKMYTLSCQPHHYLPYYPQYNPSAYSRVIPLEPALAKPEITNMEQPQHHILISSEQSTPHAATGETIQHPQHPSLESHDISQVSVQGHSSEIPTTKISPFQPPSGNLQLSMPMLPPPYLHFSHSIYPYYHYFYNQKLIPPDSHIPKPASELNQTPKPQMGPWSQTGAWLQMLQLPQVLQNQPLQMLHLTQVPQKLHLTQVPQKPQLPHVPQEPQLPQVPQKPQLPQVPQKPQLPQVPQEPQLPQVPQEPQLPQVPQEPQLPQVPQEPQLPQVPQEPQLPQVPQEPQLPQVPQEPQLPQVPQEPQLPQVPQEPQPPQMPQKPQHVFPVLANDSSQLSPVLSCKGDHLRASLPFTKINSIKVKDVKRKVWVPVSSTSAHCGYSLQRKGKGVVFSSPLPACHSYRLSPSLLSLSLKFWDSAIPRHRALRLQCPYNSTSPTMTEPSTTASLLPKPISTHLQPARNGIRPSHPQKLLGLYSKPSKPKHSPLQIQNPSVPFLSPPKPTAASFQQSKDTKPTSWMTRTKPLMTQMQQPQVLCHAKDMSVTLPPGPITGLTVKSPIVGVDGSIEEMLLDEASSRCGYIIKKNQDGGINILLPYTSCHMAHQDEQYQIVLKYHTADGHANEASLSCQVPMNHECSLPSEQRLACGSSSVSAAECYNLGCCYSPDTQTCYYPMDECTADRHFVFSIPGSLTEPPLSPALLSVAGNSSCTPQRVVEDMALFKIPLDGCGAHRYEVGNTVIYMLEILNTLQSVTLNYGTITRDSPFRLLVECRFLPGIVTSVGYLVKSPSLGPSIQAKGVFGVQLRIAKDQQYSSYYPQYHRPLRKLLGKPLYLEVRLLNPLDPSTVLLVHYCVAYPRSAHSAWVLIYDGCPNPLDVTPSHEPPPALPEGLANHVRRFTVSTFQFLEDSRKEMTPGGEGENEEEVYFMCATEVCLPSEGPCVEGCIDHSPAVKS</sequence>
<name>A0AAE0UNG8_9TELE</name>
<evidence type="ECO:0000313" key="19">
    <source>
        <dbReference type="Proteomes" id="UP001274896"/>
    </source>
</evidence>
<organism evidence="18 19">
    <name type="scientific">Hemibagrus guttatus</name>
    <dbReference type="NCBI Taxonomy" id="175788"/>
    <lineage>
        <taxon>Eukaryota</taxon>
        <taxon>Metazoa</taxon>
        <taxon>Chordata</taxon>
        <taxon>Craniata</taxon>
        <taxon>Vertebrata</taxon>
        <taxon>Euteleostomi</taxon>
        <taxon>Actinopterygii</taxon>
        <taxon>Neopterygii</taxon>
        <taxon>Teleostei</taxon>
        <taxon>Ostariophysi</taxon>
        <taxon>Siluriformes</taxon>
        <taxon>Bagridae</taxon>
        <taxon>Hemibagrus</taxon>
    </lineage>
</organism>
<dbReference type="InterPro" id="IPR000519">
    <property type="entry name" value="P_trefoil_dom"/>
</dbReference>
<evidence type="ECO:0000256" key="9">
    <source>
        <dbReference type="ARBA" id="ARBA00023136"/>
    </source>
</evidence>
<comment type="similarity">
    <text evidence="2">Belongs to the ZP domain family. ZPB subfamily.</text>
</comment>
<feature type="region of interest" description="Disordered" evidence="15">
    <location>
        <begin position="458"/>
        <end position="576"/>
    </location>
</feature>
<feature type="disulfide bond" evidence="14">
    <location>
        <begin position="899"/>
        <end position="914"/>
    </location>
</feature>
<dbReference type="PANTHER" id="PTHR23343">
    <property type="entry name" value="ZONA PELLUCIDA SPERM-BINDING PROTEIN"/>
    <property type="match status" value="1"/>
</dbReference>
<keyword evidence="9" id="KW-0472">Membrane</keyword>
<dbReference type="GO" id="GO:0005886">
    <property type="term" value="C:plasma membrane"/>
    <property type="evidence" value="ECO:0007669"/>
    <property type="project" value="UniProtKB-SubCell"/>
</dbReference>
<dbReference type="CDD" id="cd00111">
    <property type="entry name" value="Trefoil"/>
    <property type="match status" value="1"/>
</dbReference>
<dbReference type="SMART" id="SM00241">
    <property type="entry name" value="ZP"/>
    <property type="match status" value="1"/>
</dbReference>
<evidence type="ECO:0000259" key="16">
    <source>
        <dbReference type="PROSITE" id="PS51034"/>
    </source>
</evidence>
<dbReference type="InterPro" id="IPR044913">
    <property type="entry name" value="P_trefoil_dom_sf"/>
</dbReference>
<comment type="caution">
    <text evidence="18">The sequence shown here is derived from an EMBL/GenBank/DDBJ whole genome shotgun (WGS) entry which is preliminary data.</text>
</comment>
<dbReference type="InterPro" id="IPR017957">
    <property type="entry name" value="P_trefoil_CS"/>
</dbReference>
<dbReference type="GO" id="GO:0060468">
    <property type="term" value="P:prevention of polyspermy"/>
    <property type="evidence" value="ECO:0007669"/>
    <property type="project" value="TreeGrafter"/>
</dbReference>
<keyword evidence="19" id="KW-1185">Reference proteome</keyword>
<feature type="domain" description="P-type" evidence="17">
    <location>
        <begin position="887"/>
        <end position="927"/>
    </location>
</feature>
<dbReference type="SUPFAM" id="SSF57492">
    <property type="entry name" value="Trefoil"/>
    <property type="match status" value="1"/>
</dbReference>
<feature type="compositionally biased region" description="Low complexity" evidence="15">
    <location>
        <begin position="459"/>
        <end position="562"/>
    </location>
</feature>
<evidence type="ECO:0000256" key="10">
    <source>
        <dbReference type="ARBA" id="ARBA00023157"/>
    </source>
</evidence>
<dbReference type="EMBL" id="JAUCMX010000025">
    <property type="protein sequence ID" value="KAK3511127.1"/>
    <property type="molecule type" value="Genomic_DNA"/>
</dbReference>
<evidence type="ECO:0000256" key="2">
    <source>
        <dbReference type="ARBA" id="ARBA00010863"/>
    </source>
</evidence>
<dbReference type="Proteomes" id="UP001274896">
    <property type="component" value="Unassembled WGS sequence"/>
</dbReference>
<dbReference type="PROSITE" id="PS51448">
    <property type="entry name" value="P_TREFOIL_2"/>
    <property type="match status" value="1"/>
</dbReference>
<keyword evidence="5" id="KW-0272">Extracellular matrix</keyword>
<keyword evidence="11" id="KW-0325">Glycoprotein</keyword>
<evidence type="ECO:0000256" key="15">
    <source>
        <dbReference type="SAM" id="MobiDB-lite"/>
    </source>
</evidence>
<evidence type="ECO:0000256" key="3">
    <source>
        <dbReference type="ARBA" id="ARBA00022475"/>
    </source>
</evidence>
<evidence type="ECO:0008006" key="20">
    <source>
        <dbReference type="Google" id="ProtNLM"/>
    </source>
</evidence>
<dbReference type="InterPro" id="IPR001507">
    <property type="entry name" value="ZP_dom"/>
</dbReference>
<feature type="non-terminal residue" evidence="18">
    <location>
        <position position="1"/>
    </location>
</feature>
<feature type="region of interest" description="Disordered" evidence="15">
    <location>
        <begin position="310"/>
        <end position="357"/>
    </location>
</feature>
<evidence type="ECO:0000256" key="14">
    <source>
        <dbReference type="PROSITE-ProRule" id="PRU00779"/>
    </source>
</evidence>
<dbReference type="GO" id="GO:0035804">
    <property type="term" value="F:structural constituent of egg coat"/>
    <property type="evidence" value="ECO:0007669"/>
    <property type="project" value="TreeGrafter"/>
</dbReference>
<evidence type="ECO:0000313" key="18">
    <source>
        <dbReference type="EMBL" id="KAK3511127.1"/>
    </source>
</evidence>
<evidence type="ECO:0000256" key="13">
    <source>
        <dbReference type="ARBA" id="ARBA00024183"/>
    </source>
</evidence>
<protein>
    <recommendedName>
        <fullName evidence="20">ZP domain-containing protein</fullName>
    </recommendedName>
</protein>
<evidence type="ECO:0000256" key="1">
    <source>
        <dbReference type="ARBA" id="ARBA00004251"/>
    </source>
</evidence>
<dbReference type="InterPro" id="IPR051148">
    <property type="entry name" value="Zona_Pellucida_Domain_gp"/>
</dbReference>
<dbReference type="SMART" id="SM00018">
    <property type="entry name" value="PD"/>
    <property type="match status" value="1"/>
</dbReference>
<dbReference type="Pfam" id="PF00088">
    <property type="entry name" value="Trefoil"/>
    <property type="match status" value="1"/>
</dbReference>